<gene>
    <name evidence="5" type="ORF">MNBD_BACTEROID04-305</name>
</gene>
<organism evidence="5">
    <name type="scientific">hydrothermal vent metagenome</name>
    <dbReference type="NCBI Taxonomy" id="652676"/>
    <lineage>
        <taxon>unclassified sequences</taxon>
        <taxon>metagenomes</taxon>
        <taxon>ecological metagenomes</taxon>
    </lineage>
</organism>
<proteinExistence type="predicted"/>
<dbReference type="InterPro" id="IPR015421">
    <property type="entry name" value="PyrdxlP-dep_Trfase_major"/>
</dbReference>
<reference evidence="5" key="1">
    <citation type="submission" date="2018-06" db="EMBL/GenBank/DDBJ databases">
        <authorList>
            <person name="Zhirakovskaya E."/>
        </authorList>
    </citation>
    <scope>NUCLEOTIDE SEQUENCE</scope>
</reference>
<protein>
    <submittedName>
        <fullName evidence="5">Aromatic-L-amino-acid decarboxylase</fullName>
        <ecNumber evidence="5">4.1.1.28</ecNumber>
    </submittedName>
</protein>
<dbReference type="GO" id="GO:0004058">
    <property type="term" value="F:aromatic-L-amino-acid decarboxylase activity"/>
    <property type="evidence" value="ECO:0007669"/>
    <property type="project" value="UniProtKB-EC"/>
</dbReference>
<dbReference type="AlphaFoldDB" id="A0A3B0U534"/>
<keyword evidence="3" id="KW-0663">Pyridoxal phosphate</keyword>
<dbReference type="GO" id="GO:0019752">
    <property type="term" value="P:carboxylic acid metabolic process"/>
    <property type="evidence" value="ECO:0007669"/>
    <property type="project" value="InterPro"/>
</dbReference>
<dbReference type="PANTHER" id="PTHR11999">
    <property type="entry name" value="GROUP II PYRIDOXAL-5-PHOSPHATE DECARBOXYLASE"/>
    <property type="match status" value="1"/>
</dbReference>
<evidence type="ECO:0000313" key="5">
    <source>
        <dbReference type="EMBL" id="VAW21602.1"/>
    </source>
</evidence>
<evidence type="ECO:0000256" key="1">
    <source>
        <dbReference type="ARBA" id="ARBA00001933"/>
    </source>
</evidence>
<sequence>MDSLEEKIEVLQKISQELEPSFKERESLNEQVRAFANHFLENIETYPAYVEEDAVIEKLTFNSGKKTLKELLTNFNSEVVLKGIKPASGKHLGYVPGGGIYTAALGDFLASVTNEYAGMYYASPGAVTMENELLNWMKKIFNFPKEAVGNLTSGGSIANLIALTAARDKYQIKNDKIQKSVIYLSPQAHHCIHKALRIIGLEDIKVRLLELDEFSKINTAKLAKIIQEDLKNGLNPFMVIASAGTTDTGAIDPLSTIGEITKNFNLWYHIDAAYGGFFILTESKKKLFKGIELADSLVIDPHKGLFLPYGIGAVLIKDKKAVFHSHHYTADYMQDANTVAAQINPADVSPELTKHYRGLRMWLPLQIHGIEP</sequence>
<comment type="cofactor">
    <cofactor evidence="1">
        <name>pyridoxal 5'-phosphate</name>
        <dbReference type="ChEBI" id="CHEBI:597326"/>
    </cofactor>
</comment>
<evidence type="ECO:0000256" key="3">
    <source>
        <dbReference type="ARBA" id="ARBA00022898"/>
    </source>
</evidence>
<dbReference type="EC" id="4.1.1.28" evidence="5"/>
<evidence type="ECO:0000256" key="4">
    <source>
        <dbReference type="ARBA" id="ARBA00023239"/>
    </source>
</evidence>
<accession>A0A3B0U534</accession>
<dbReference type="InterPro" id="IPR015424">
    <property type="entry name" value="PyrdxlP-dep_Trfase"/>
</dbReference>
<dbReference type="GO" id="GO:0005737">
    <property type="term" value="C:cytoplasm"/>
    <property type="evidence" value="ECO:0007669"/>
    <property type="project" value="TreeGrafter"/>
</dbReference>
<dbReference type="SUPFAM" id="SSF53383">
    <property type="entry name" value="PLP-dependent transferases"/>
    <property type="match status" value="1"/>
</dbReference>
<dbReference type="Gene3D" id="3.40.640.10">
    <property type="entry name" value="Type I PLP-dependent aspartate aminotransferase-like (Major domain)"/>
    <property type="match status" value="1"/>
</dbReference>
<name>A0A3B0U534_9ZZZZ</name>
<dbReference type="EMBL" id="UOER01000095">
    <property type="protein sequence ID" value="VAW21602.1"/>
    <property type="molecule type" value="Genomic_DNA"/>
</dbReference>
<feature type="non-terminal residue" evidence="5">
    <location>
        <position position="372"/>
    </location>
</feature>
<dbReference type="InterPro" id="IPR002129">
    <property type="entry name" value="PyrdxlP-dep_de-COase"/>
</dbReference>
<dbReference type="Pfam" id="PF00282">
    <property type="entry name" value="Pyridoxal_deC"/>
    <property type="match status" value="1"/>
</dbReference>
<keyword evidence="2" id="KW-0210">Decarboxylase</keyword>
<dbReference type="InterPro" id="IPR010977">
    <property type="entry name" value="Aromatic_deC"/>
</dbReference>
<dbReference type="GO" id="GO:0030170">
    <property type="term" value="F:pyridoxal phosphate binding"/>
    <property type="evidence" value="ECO:0007669"/>
    <property type="project" value="InterPro"/>
</dbReference>
<dbReference type="PANTHER" id="PTHR11999:SF70">
    <property type="entry name" value="MIP05841P"/>
    <property type="match status" value="1"/>
</dbReference>
<keyword evidence="4 5" id="KW-0456">Lyase</keyword>
<evidence type="ECO:0000256" key="2">
    <source>
        <dbReference type="ARBA" id="ARBA00022793"/>
    </source>
</evidence>